<dbReference type="Proteomes" id="UP000798808">
    <property type="component" value="Unassembled WGS sequence"/>
</dbReference>
<dbReference type="Pfam" id="PF09527">
    <property type="entry name" value="ATPase_gene1"/>
    <property type="match status" value="1"/>
</dbReference>
<evidence type="ECO:0000256" key="1">
    <source>
        <dbReference type="SAM" id="Phobius"/>
    </source>
</evidence>
<dbReference type="InterPro" id="IPR032820">
    <property type="entry name" value="ATPase_put"/>
</dbReference>
<protein>
    <submittedName>
        <fullName evidence="2">AtpZ/AtpI family protein</fullName>
    </submittedName>
</protein>
<name>A0ABW9RN51_9BACT</name>
<comment type="caution">
    <text evidence="2">The sequence shown here is derived from an EMBL/GenBank/DDBJ whole genome shotgun (WGS) entry which is preliminary data.</text>
</comment>
<gene>
    <name evidence="2" type="ORF">E1163_11410</name>
</gene>
<evidence type="ECO:0000313" key="3">
    <source>
        <dbReference type="Proteomes" id="UP000798808"/>
    </source>
</evidence>
<dbReference type="RefSeq" id="WP_155171769.1">
    <property type="nucleotide sequence ID" value="NZ_BAAAFL010000012.1"/>
</dbReference>
<proteinExistence type="predicted"/>
<feature type="transmembrane region" description="Helical" evidence="1">
    <location>
        <begin position="21"/>
        <end position="42"/>
    </location>
</feature>
<reference evidence="2 3" key="1">
    <citation type="submission" date="2019-02" db="EMBL/GenBank/DDBJ databases">
        <authorList>
            <person name="Goldberg S.R."/>
            <person name="Haltli B.A."/>
            <person name="Correa H."/>
            <person name="Russell K.G."/>
        </authorList>
    </citation>
    <scope>NUCLEOTIDE SEQUENCE [LARGE SCALE GENOMIC DNA]</scope>
    <source>
        <strain evidence="2 3">JCM 16186</strain>
    </source>
</reference>
<keyword evidence="1" id="KW-0812">Transmembrane</keyword>
<organism evidence="2 3">
    <name type="scientific">Fulvivirga kasyanovii</name>
    <dbReference type="NCBI Taxonomy" id="396812"/>
    <lineage>
        <taxon>Bacteria</taxon>
        <taxon>Pseudomonadati</taxon>
        <taxon>Bacteroidota</taxon>
        <taxon>Cytophagia</taxon>
        <taxon>Cytophagales</taxon>
        <taxon>Fulvivirgaceae</taxon>
        <taxon>Fulvivirga</taxon>
    </lineage>
</organism>
<dbReference type="EMBL" id="SMLW01000523">
    <property type="protein sequence ID" value="MTI25552.1"/>
    <property type="molecule type" value="Genomic_DNA"/>
</dbReference>
<evidence type="ECO:0000313" key="2">
    <source>
        <dbReference type="EMBL" id="MTI25552.1"/>
    </source>
</evidence>
<accession>A0ABW9RN51</accession>
<feature type="transmembrane region" description="Helical" evidence="1">
    <location>
        <begin position="54"/>
        <end position="74"/>
    </location>
</feature>
<keyword evidence="1" id="KW-1133">Transmembrane helix</keyword>
<keyword evidence="3" id="KW-1185">Reference proteome</keyword>
<keyword evidence="1" id="KW-0472">Membrane</keyword>
<sequence>MEQPKPSKQKEPKPYNNFIRYSGLAIQMAVTIYLGSLLGSYIDGKTGNTSELYTKVITLIAVLLSTVMIIRQVIKSNSDN</sequence>